<dbReference type="RefSeq" id="XP_001611310.1">
    <property type="nucleotide sequence ID" value="XM_001611260.1"/>
</dbReference>
<proteinExistence type="predicted"/>
<keyword evidence="3" id="KW-1185">Reference proteome</keyword>
<dbReference type="KEGG" id="bbo:BBOV_III001750"/>
<reference evidence="2 3" key="1">
    <citation type="journal article" date="2007" name="PLoS Pathog.">
        <title>Genome sequence of Babesia bovis and comparative analysis of apicomplexan hemoprotozoa.</title>
        <authorList>
            <person name="Brayton K.A."/>
            <person name="Lau A.O.T."/>
            <person name="Herndon D.R."/>
            <person name="Hannick L."/>
            <person name="Kappmeyer L.S."/>
            <person name="Berens S.J."/>
            <person name="Bidwell S.L."/>
            <person name="Brown W.C."/>
            <person name="Crabtree J."/>
            <person name="Fadrosh D."/>
            <person name="Feldblum T."/>
            <person name="Forberger H.A."/>
            <person name="Haas B.J."/>
            <person name="Howell J.M."/>
            <person name="Khouri H."/>
            <person name="Koo H."/>
            <person name="Mann D.J."/>
            <person name="Norimine J."/>
            <person name="Paulsen I.T."/>
            <person name="Radune D."/>
            <person name="Ren Q."/>
            <person name="Smith R.K. Jr."/>
            <person name="Suarez C.E."/>
            <person name="White O."/>
            <person name="Wortman J.R."/>
            <person name="Knowles D.P. Jr."/>
            <person name="McElwain T.F."/>
            <person name="Nene V.M."/>
        </authorList>
    </citation>
    <scope>NUCLEOTIDE SEQUENCE [LARGE SCALE GENOMIC DNA]</scope>
    <source>
        <strain evidence="2">T2Bo</strain>
    </source>
</reference>
<reference evidence="3" key="2">
    <citation type="journal article" date="2020" name="Data Brief">
        <title>Transcriptome dataset of Babesia bovis life stages within vertebrate and invertebrate hosts.</title>
        <authorList>
            <person name="Ueti M.W."/>
            <person name="Johnson W.C."/>
            <person name="Kappmeyer L.S."/>
            <person name="Herndon D.R."/>
            <person name="Mousel M.R."/>
            <person name="Reif K.E."/>
            <person name="Taus N.S."/>
            <person name="Ifeonu O.O."/>
            <person name="Silva J.C."/>
            <person name="Suarez C.E."/>
            <person name="Brayton K.A."/>
        </authorList>
    </citation>
    <scope>NUCLEOTIDE SEQUENCE [LARGE SCALE GENOMIC DNA]</scope>
</reference>
<dbReference type="OMA" id="EYYHEFY"/>
<dbReference type="InParanoid" id="A7AMF8"/>
<dbReference type="VEuPathDB" id="PiroplasmaDB:BBOV_III001750"/>
<accession>A7AMF8</accession>
<dbReference type="eggNOG" id="ENOG502QX55">
    <property type="taxonomic scope" value="Eukaryota"/>
</dbReference>
<dbReference type="EMBL" id="AAXT01000001">
    <property type="protein sequence ID" value="EDO07742.1"/>
    <property type="molecule type" value="Genomic_DNA"/>
</dbReference>
<evidence type="ECO:0000313" key="2">
    <source>
        <dbReference type="EMBL" id="EDO07742.1"/>
    </source>
</evidence>
<dbReference type="Proteomes" id="UP000002173">
    <property type="component" value="Unassembled WGS sequence"/>
</dbReference>
<reference evidence="3" key="3">
    <citation type="journal article" date="2021" name="Int. J. Parasitol.">
        <title>Comparative analysis of gene expression between Babesia bovis blood stages and kinetes allowed by improved genome annotation.</title>
        <authorList>
            <person name="Ueti M.W."/>
            <person name="Johnson W.C."/>
            <person name="Kappmeyer L.S."/>
            <person name="Herndon D.R."/>
            <person name="Mousel M.R."/>
            <person name="Reif K.E."/>
            <person name="Taus N.S."/>
            <person name="Ifeonu O.O."/>
            <person name="Silva J.C."/>
            <person name="Suarez C.E."/>
            <person name="Brayton K.A."/>
        </authorList>
    </citation>
    <scope>NUCLEOTIDE SEQUENCE [LARGE SCALE GENOMIC DNA]</scope>
</reference>
<feature type="region of interest" description="Disordered" evidence="1">
    <location>
        <begin position="268"/>
        <end position="294"/>
    </location>
</feature>
<name>A7AMF8_BABBO</name>
<evidence type="ECO:0000313" key="3">
    <source>
        <dbReference type="Proteomes" id="UP000002173"/>
    </source>
</evidence>
<evidence type="ECO:0000256" key="1">
    <source>
        <dbReference type="SAM" id="MobiDB-lite"/>
    </source>
</evidence>
<comment type="caution">
    <text evidence="2">The sequence shown here is derived from an EMBL/GenBank/DDBJ whole genome shotgun (WGS) entry which is preliminary data.</text>
</comment>
<dbReference type="GeneID" id="5479555"/>
<gene>
    <name evidence="2" type="ORF">BBOV_III001750</name>
</gene>
<feature type="compositionally biased region" description="Polar residues" evidence="1">
    <location>
        <begin position="272"/>
        <end position="283"/>
    </location>
</feature>
<protein>
    <submittedName>
        <fullName evidence="2">Uncharacterized protein</fullName>
    </submittedName>
</protein>
<organism evidence="2 3">
    <name type="scientific">Babesia bovis</name>
    <dbReference type="NCBI Taxonomy" id="5865"/>
    <lineage>
        <taxon>Eukaryota</taxon>
        <taxon>Sar</taxon>
        <taxon>Alveolata</taxon>
        <taxon>Apicomplexa</taxon>
        <taxon>Aconoidasida</taxon>
        <taxon>Piroplasmida</taxon>
        <taxon>Babesiidae</taxon>
        <taxon>Babesia</taxon>
    </lineage>
</organism>
<sequence>MEGNQPKRTPEEVLFKWEDNNENKRRNTSTFSAGVSAVSSLWADPMNSSAVNTETRNFSNRVVPSDRIDEKNVHVEAQRLRETVASIQLSHNREWLANNTNAVSLKNLDVVDRISCLLINKNSAMRYEAKKYLNREGRLELDFHRQLYQSRITRLNRSNIPEYCLQPVYIRNITIVARLKNKCECPLHVYVEWNMRHNKKSASQQPHDYSLGTIHRHLNTTPFYQSDDNSGFMSAREWPGAQYMPRASQAPMRQFMPGYNQSNNFVSSNSSRATGPVTNTDEQGYSDAFSSFKDPAAPGNDATLGDWTLSQVNFSRKSQVSGIPNTENEQRNKETNKTLEHLEAVCPMHAAIALPYLISDTGGSLRVITNMGLMARYDKSVSNNKTIHALALHKLSGEHKVHHFRLPSQLQCIDMITLRDIELERYSLTGELEKREATDKSSDNYLSHVYTGKALFIATVTEFIIAVVHESESDIRLGVIYREMNTGLDVRDILCHNASGRIFLLCANCQLYEFQYQLGSVDTIDKSFLGKIISAAAKGCKMLLNALSNDRVYRLHGTVPSGYAVETPVVEGASSDIEPNWWDYGFNCLNDLAKTCPSMGTAYWPPVEWRALHLSLERSAFFDTAETDCCKCVRSTSCIKRVCRTSVRIVNSWNRSWFGVLASADPRISIDEERWILAMLCHDSGDLCVFRIQDTSRFDSFINAVTNYGPLVPYNMTFYCLRQGDMLNQLVKAGYTMYVGSTMDFKAVDVFPAPNGRVEGVDIVVVDNVGTRIYVGFVADEAKRLSLVVKGFSAMGSSPIRRMSSITSQNYLGRFFRDRFSETEFGTFATKKKYFYINDLFMAAEFYPKNSNLIVVKVTVFTPETVSLCEPSGDSPQSISEELWYHNRGQMSDTKRSKFINSNIRPVEWFDEFCLLMSPGEDIIKVYSDEVPCSDVDRIEVNWDLVIVTTQKVYKFRRSNLKNVIESLLEQPRKTLKCIDPPSLFLEQVELKSPRTQEALERTNQFVDIFAERNDVKTINEESNRELVAYGLYYLCWLYTPEEVLKACWNIYLSKPDNLLESWLVHPSDGNNLLLSSIGISSGLFRWTAPGAYAINDKGNPTTPICSPWCKFVVFDEPRMYRFNRISTGITSAAVDGALSLIADMIEPLWLERMFVSSPMFSCGSYVAVNNGPIPFTPSDQIPRKNEFIVGPKFNINMVLSLSRPVEYFRALLTQMRRLYLVLREVTVNYEAMPNEQVTSLAQALAKLSPKIRRDIFPEVESQDGTIESRLTERHQRDVITLKELVTLLEISQEYVACCILLHNNCIMVDTQHEFELLYKNLKLLPSHSTSKLSSDELLHHDLISHNDPNVAAFNVQHCDSLGPYTFTMAREFFYAISRSNMLNLCSNQEFFRTFRVAVWLAGGEVSSLQEYFYGHMFKPDELCIKHWSTMVKSLERQLSNADSNASVAHYARLLMRCIGDKNAP</sequence>